<dbReference type="InterPro" id="IPR000297">
    <property type="entry name" value="PPIase_PpiC"/>
</dbReference>
<dbReference type="InterPro" id="IPR046357">
    <property type="entry name" value="PPIase_dom_sf"/>
</dbReference>
<dbReference type="EMBL" id="HBFL01003774">
    <property type="protein sequence ID" value="CAD8762669.1"/>
    <property type="molecule type" value="Transcribed_RNA"/>
</dbReference>
<keyword evidence="3" id="KW-0472">Membrane</keyword>
<dbReference type="GO" id="GO:0003755">
    <property type="term" value="F:peptidyl-prolyl cis-trans isomerase activity"/>
    <property type="evidence" value="ECO:0007669"/>
    <property type="project" value="UniProtKB-UniRule"/>
</dbReference>
<evidence type="ECO:0000313" key="5">
    <source>
        <dbReference type="EMBL" id="CAD8762669.1"/>
    </source>
</evidence>
<dbReference type="Pfam" id="PF00639">
    <property type="entry name" value="Rotamase"/>
    <property type="match status" value="1"/>
</dbReference>
<evidence type="ECO:0000256" key="3">
    <source>
        <dbReference type="SAM" id="Phobius"/>
    </source>
</evidence>
<feature type="domain" description="PpiC" evidence="4">
    <location>
        <begin position="128"/>
        <end position="225"/>
    </location>
</feature>
<keyword evidence="3" id="KW-1133">Transmembrane helix</keyword>
<proteinExistence type="predicted"/>
<keyword evidence="3" id="KW-0812">Transmembrane</keyword>
<dbReference type="Gene3D" id="3.10.50.40">
    <property type="match status" value="1"/>
</dbReference>
<feature type="transmembrane region" description="Helical" evidence="3">
    <location>
        <begin position="101"/>
        <end position="122"/>
    </location>
</feature>
<dbReference type="EC" id="5.2.1.8" evidence="2"/>
<reference evidence="5" key="1">
    <citation type="submission" date="2021-01" db="EMBL/GenBank/DDBJ databases">
        <authorList>
            <person name="Corre E."/>
            <person name="Pelletier E."/>
            <person name="Niang G."/>
            <person name="Scheremetjew M."/>
            <person name="Finn R."/>
            <person name="Kale V."/>
            <person name="Holt S."/>
            <person name="Cochrane G."/>
            <person name="Meng A."/>
            <person name="Brown T."/>
            <person name="Cohen L."/>
        </authorList>
    </citation>
    <scope>NUCLEOTIDE SEQUENCE</scope>
    <source>
        <strain evidence="5">UNC1205</strain>
    </source>
</reference>
<keyword evidence="1 2" id="KW-0413">Isomerase</keyword>
<evidence type="ECO:0000256" key="2">
    <source>
        <dbReference type="RuleBase" id="RU363014"/>
    </source>
</evidence>
<protein>
    <recommendedName>
        <fullName evidence="2">Peptidyl-prolyl cis-trans isomerase</fullName>
        <ecNumber evidence="2">5.2.1.8</ecNumber>
    </recommendedName>
</protein>
<gene>
    <name evidence="5" type="ORF">PDEL1432_LOCUS2709</name>
</gene>
<dbReference type="SUPFAM" id="SSF54534">
    <property type="entry name" value="FKBP-like"/>
    <property type="match status" value="1"/>
</dbReference>
<dbReference type="AlphaFoldDB" id="A0A7S0Y8E9"/>
<sequence length="228" mass="25726">MTGLTTTRLLPRRHKIQKHTSLRYTLVTKSVWLMNAIVLATIAATVGAYRNEEYYEARRAASKPWLMKEFQLVELSDSVYDQIVTLMDTQGMDANFVPRTIFVSPFTIMLVTLVLANLWSWLSYHLSGTWVEASHILVKDTSPKTLKALVGLKAQLGKDAKLFGLTAKQYSQCPSSHQLGDLGRFGPGVMAPPFDKICFDPATPLNETIGPVQTQFGYHLIYLRKRKF</sequence>
<evidence type="ECO:0000256" key="1">
    <source>
        <dbReference type="PROSITE-ProRule" id="PRU00278"/>
    </source>
</evidence>
<keyword evidence="1 2" id="KW-0697">Rotamase</keyword>
<evidence type="ECO:0000259" key="4">
    <source>
        <dbReference type="PROSITE" id="PS50198"/>
    </source>
</evidence>
<organism evidence="5">
    <name type="scientific">Pseudo-nitzschia delicatissima</name>
    <dbReference type="NCBI Taxonomy" id="44447"/>
    <lineage>
        <taxon>Eukaryota</taxon>
        <taxon>Sar</taxon>
        <taxon>Stramenopiles</taxon>
        <taxon>Ochrophyta</taxon>
        <taxon>Bacillariophyta</taxon>
        <taxon>Bacillariophyceae</taxon>
        <taxon>Bacillariophycidae</taxon>
        <taxon>Bacillariales</taxon>
        <taxon>Bacillariaceae</taxon>
        <taxon>Pseudo-nitzschia</taxon>
    </lineage>
</organism>
<feature type="transmembrane region" description="Helical" evidence="3">
    <location>
        <begin position="31"/>
        <end position="49"/>
    </location>
</feature>
<dbReference type="PANTHER" id="PTHR43629:SF2">
    <property type="entry name" value="RHODANESE-LIKE_PPIC DOMAIN-CONTAINING PROTEIN 12, CHLOROPLASTIC"/>
    <property type="match status" value="1"/>
</dbReference>
<comment type="catalytic activity">
    <reaction evidence="2">
        <text>[protein]-peptidylproline (omega=180) = [protein]-peptidylproline (omega=0)</text>
        <dbReference type="Rhea" id="RHEA:16237"/>
        <dbReference type="Rhea" id="RHEA-COMP:10747"/>
        <dbReference type="Rhea" id="RHEA-COMP:10748"/>
        <dbReference type="ChEBI" id="CHEBI:83833"/>
        <dbReference type="ChEBI" id="CHEBI:83834"/>
        <dbReference type="EC" id="5.2.1.8"/>
    </reaction>
</comment>
<name>A0A7S0Y8E9_9STRA</name>
<dbReference type="PROSITE" id="PS50198">
    <property type="entry name" value="PPIC_PPIASE_2"/>
    <property type="match status" value="1"/>
</dbReference>
<dbReference type="InterPro" id="IPR052204">
    <property type="entry name" value="PpiC/parvulin_rotamase"/>
</dbReference>
<dbReference type="PANTHER" id="PTHR43629">
    <property type="entry name" value="PEPTIDYL-PROLYL CIS-TRANS ISOMERASE"/>
    <property type="match status" value="1"/>
</dbReference>
<accession>A0A7S0Y8E9</accession>